<accession>A0ABR2DH21</accession>
<evidence type="ECO:0000313" key="1">
    <source>
        <dbReference type="EMBL" id="KAK8537639.1"/>
    </source>
</evidence>
<evidence type="ECO:0000313" key="2">
    <source>
        <dbReference type="Proteomes" id="UP001472677"/>
    </source>
</evidence>
<sequence>MMEIQVLQRCGGHLAHVNQRKCQALDCFNTKKLEHFTDGKMEDGREERDYKSIIGGFNLKSDRQPLNRSAEGEYGLRMVAADTAWWPFDEEGVGGWD</sequence>
<name>A0ABR2DH21_9ROSI</name>
<gene>
    <name evidence="1" type="ORF">V6N12_043791</name>
</gene>
<keyword evidence="2" id="KW-1185">Reference proteome</keyword>
<organism evidence="1 2">
    <name type="scientific">Hibiscus sabdariffa</name>
    <name type="common">roselle</name>
    <dbReference type="NCBI Taxonomy" id="183260"/>
    <lineage>
        <taxon>Eukaryota</taxon>
        <taxon>Viridiplantae</taxon>
        <taxon>Streptophyta</taxon>
        <taxon>Embryophyta</taxon>
        <taxon>Tracheophyta</taxon>
        <taxon>Spermatophyta</taxon>
        <taxon>Magnoliopsida</taxon>
        <taxon>eudicotyledons</taxon>
        <taxon>Gunneridae</taxon>
        <taxon>Pentapetalae</taxon>
        <taxon>rosids</taxon>
        <taxon>malvids</taxon>
        <taxon>Malvales</taxon>
        <taxon>Malvaceae</taxon>
        <taxon>Malvoideae</taxon>
        <taxon>Hibiscus</taxon>
    </lineage>
</organism>
<protein>
    <submittedName>
        <fullName evidence="1">Uncharacterized protein</fullName>
    </submittedName>
</protein>
<dbReference type="EMBL" id="JBBPBM010000028">
    <property type="protein sequence ID" value="KAK8537639.1"/>
    <property type="molecule type" value="Genomic_DNA"/>
</dbReference>
<proteinExistence type="predicted"/>
<reference evidence="1 2" key="1">
    <citation type="journal article" date="2024" name="G3 (Bethesda)">
        <title>Genome assembly of Hibiscus sabdariffa L. provides insights into metabolisms of medicinal natural products.</title>
        <authorList>
            <person name="Kim T."/>
        </authorList>
    </citation>
    <scope>NUCLEOTIDE SEQUENCE [LARGE SCALE GENOMIC DNA]</scope>
    <source>
        <strain evidence="1">TK-2024</strain>
        <tissue evidence="1">Old leaves</tissue>
    </source>
</reference>
<comment type="caution">
    <text evidence="1">The sequence shown here is derived from an EMBL/GenBank/DDBJ whole genome shotgun (WGS) entry which is preliminary data.</text>
</comment>
<dbReference type="Proteomes" id="UP001472677">
    <property type="component" value="Unassembled WGS sequence"/>
</dbReference>